<gene>
    <name evidence="2" type="ORF">GGX14DRAFT_479454</name>
</gene>
<evidence type="ECO:0000256" key="1">
    <source>
        <dbReference type="SAM" id="SignalP"/>
    </source>
</evidence>
<dbReference type="EMBL" id="JARJCW010000114">
    <property type="protein sequence ID" value="KAJ7192917.1"/>
    <property type="molecule type" value="Genomic_DNA"/>
</dbReference>
<feature type="signal peptide" evidence="1">
    <location>
        <begin position="1"/>
        <end position="17"/>
    </location>
</feature>
<reference evidence="2" key="1">
    <citation type="submission" date="2023-03" db="EMBL/GenBank/DDBJ databases">
        <title>Massive genome expansion in bonnet fungi (Mycena s.s.) driven by repeated elements and novel gene families across ecological guilds.</title>
        <authorList>
            <consortium name="Lawrence Berkeley National Laboratory"/>
            <person name="Harder C.B."/>
            <person name="Miyauchi S."/>
            <person name="Viragh M."/>
            <person name="Kuo A."/>
            <person name="Thoen E."/>
            <person name="Andreopoulos B."/>
            <person name="Lu D."/>
            <person name="Skrede I."/>
            <person name="Drula E."/>
            <person name="Henrissat B."/>
            <person name="Morin E."/>
            <person name="Kohler A."/>
            <person name="Barry K."/>
            <person name="LaButti K."/>
            <person name="Morin E."/>
            <person name="Salamov A."/>
            <person name="Lipzen A."/>
            <person name="Mereny Z."/>
            <person name="Hegedus B."/>
            <person name="Baldrian P."/>
            <person name="Stursova M."/>
            <person name="Weitz H."/>
            <person name="Taylor A."/>
            <person name="Grigoriev I.V."/>
            <person name="Nagy L.G."/>
            <person name="Martin F."/>
            <person name="Kauserud H."/>
        </authorList>
    </citation>
    <scope>NUCLEOTIDE SEQUENCE</scope>
    <source>
        <strain evidence="2">9144</strain>
    </source>
</reference>
<feature type="non-terminal residue" evidence="2">
    <location>
        <position position="1"/>
    </location>
</feature>
<dbReference type="AlphaFoldDB" id="A0AAD6URA8"/>
<feature type="chain" id="PRO_5042051337" evidence="1">
    <location>
        <begin position="18"/>
        <end position="83"/>
    </location>
</feature>
<sequence length="83" mass="8691">MKFLAVFLASFLAVVAANPVGDISAREPDVPWLAISCHSSSARAESINKLLAKPFPGHAPAMVCPPLSRTPPARRNVSAISPA</sequence>
<organism evidence="2 3">
    <name type="scientific">Mycena pura</name>
    <dbReference type="NCBI Taxonomy" id="153505"/>
    <lineage>
        <taxon>Eukaryota</taxon>
        <taxon>Fungi</taxon>
        <taxon>Dikarya</taxon>
        <taxon>Basidiomycota</taxon>
        <taxon>Agaricomycotina</taxon>
        <taxon>Agaricomycetes</taxon>
        <taxon>Agaricomycetidae</taxon>
        <taxon>Agaricales</taxon>
        <taxon>Marasmiineae</taxon>
        <taxon>Mycenaceae</taxon>
        <taxon>Mycena</taxon>
    </lineage>
</organism>
<comment type="caution">
    <text evidence="2">The sequence shown here is derived from an EMBL/GenBank/DDBJ whole genome shotgun (WGS) entry which is preliminary data.</text>
</comment>
<keyword evidence="1" id="KW-0732">Signal</keyword>
<accession>A0AAD6URA8</accession>
<evidence type="ECO:0000313" key="3">
    <source>
        <dbReference type="Proteomes" id="UP001219525"/>
    </source>
</evidence>
<proteinExistence type="predicted"/>
<keyword evidence="3" id="KW-1185">Reference proteome</keyword>
<dbReference type="Proteomes" id="UP001219525">
    <property type="component" value="Unassembled WGS sequence"/>
</dbReference>
<protein>
    <submittedName>
        <fullName evidence="2">Uncharacterized protein</fullName>
    </submittedName>
</protein>
<name>A0AAD6URA8_9AGAR</name>
<evidence type="ECO:0000313" key="2">
    <source>
        <dbReference type="EMBL" id="KAJ7192917.1"/>
    </source>
</evidence>